<protein>
    <submittedName>
        <fullName evidence="1">Uncharacterized protein</fullName>
    </submittedName>
</protein>
<dbReference type="Proteomes" id="UP000322873">
    <property type="component" value="Unassembled WGS sequence"/>
</dbReference>
<comment type="caution">
    <text evidence="1">The sequence shown here is derived from an EMBL/GenBank/DDBJ whole genome shotgun (WGS) entry which is preliminary data.</text>
</comment>
<evidence type="ECO:0000313" key="2">
    <source>
        <dbReference type="Proteomes" id="UP000322873"/>
    </source>
</evidence>
<proteinExistence type="predicted"/>
<dbReference type="AlphaFoldDB" id="A0A5M9K1X7"/>
<organism evidence="1 2">
    <name type="scientific">Monilinia fructicola</name>
    <name type="common">Brown rot fungus</name>
    <name type="synonym">Ciboria fructicola</name>
    <dbReference type="NCBI Taxonomy" id="38448"/>
    <lineage>
        <taxon>Eukaryota</taxon>
        <taxon>Fungi</taxon>
        <taxon>Dikarya</taxon>
        <taxon>Ascomycota</taxon>
        <taxon>Pezizomycotina</taxon>
        <taxon>Leotiomycetes</taxon>
        <taxon>Helotiales</taxon>
        <taxon>Sclerotiniaceae</taxon>
        <taxon>Monilinia</taxon>
    </lineage>
</organism>
<gene>
    <name evidence="1" type="ORF">EYC84_004902</name>
</gene>
<accession>A0A5M9K1X7</accession>
<evidence type="ECO:0000313" key="1">
    <source>
        <dbReference type="EMBL" id="KAA8575808.1"/>
    </source>
</evidence>
<sequence length="71" mass="7992">MSTSYVMDHLHCYVCQPFLSAAPIPDAISPASQPFIHMHPMRLDEVKLYPSFDPPIHHPPGTPESTSLFFL</sequence>
<reference evidence="1 2" key="1">
    <citation type="submission" date="2019-06" db="EMBL/GenBank/DDBJ databases">
        <title>Genome Sequence of the Brown Rot Fungal Pathogen Monilinia fructicola.</title>
        <authorList>
            <person name="De Miccolis Angelini R.M."/>
            <person name="Landi L."/>
            <person name="Abate D."/>
            <person name="Pollastro S."/>
            <person name="Romanazzi G."/>
            <person name="Faretra F."/>
        </authorList>
    </citation>
    <scope>NUCLEOTIDE SEQUENCE [LARGE SCALE GENOMIC DNA]</scope>
    <source>
        <strain evidence="1 2">Mfrc123</strain>
    </source>
</reference>
<name>A0A5M9K1X7_MONFR</name>
<keyword evidence="2" id="KW-1185">Reference proteome</keyword>
<dbReference type="EMBL" id="VICG01000002">
    <property type="protein sequence ID" value="KAA8575808.1"/>
    <property type="molecule type" value="Genomic_DNA"/>
</dbReference>